<evidence type="ECO:0000313" key="2">
    <source>
        <dbReference type="EMBL" id="HIQ64960.1"/>
    </source>
</evidence>
<reference evidence="2" key="2">
    <citation type="journal article" date="2021" name="PeerJ">
        <title>Extensive microbial diversity within the chicken gut microbiome revealed by metagenomics and culture.</title>
        <authorList>
            <person name="Gilroy R."/>
            <person name="Ravi A."/>
            <person name="Getino M."/>
            <person name="Pursley I."/>
            <person name="Horton D.L."/>
            <person name="Alikhan N.F."/>
            <person name="Baker D."/>
            <person name="Gharbi K."/>
            <person name="Hall N."/>
            <person name="Watson M."/>
            <person name="Adriaenssens E.M."/>
            <person name="Foster-Nyarko E."/>
            <person name="Jarju S."/>
            <person name="Secka A."/>
            <person name="Antonio M."/>
            <person name="Oren A."/>
            <person name="Chaudhuri R.R."/>
            <person name="La Ragione R."/>
            <person name="Hildebrand F."/>
            <person name="Pallen M.J."/>
        </authorList>
    </citation>
    <scope>NUCLEOTIDE SEQUENCE</scope>
    <source>
        <strain evidence="2">CHK165-10780</strain>
    </source>
</reference>
<keyword evidence="1" id="KW-0472">Membrane</keyword>
<reference evidence="2" key="1">
    <citation type="submission" date="2020-10" db="EMBL/GenBank/DDBJ databases">
        <authorList>
            <person name="Gilroy R."/>
        </authorList>
    </citation>
    <scope>NUCLEOTIDE SEQUENCE</scope>
    <source>
        <strain evidence="2">CHK165-10780</strain>
    </source>
</reference>
<gene>
    <name evidence="2" type="ORF">IAC85_04390</name>
</gene>
<evidence type="ECO:0000256" key="1">
    <source>
        <dbReference type="SAM" id="Phobius"/>
    </source>
</evidence>
<dbReference type="Proteomes" id="UP000886725">
    <property type="component" value="Unassembled WGS sequence"/>
</dbReference>
<feature type="transmembrane region" description="Helical" evidence="1">
    <location>
        <begin position="7"/>
        <end position="26"/>
    </location>
</feature>
<keyword evidence="1" id="KW-1133">Transmembrane helix</keyword>
<proteinExistence type="predicted"/>
<name>A0A9D0YZY4_9FIRM</name>
<comment type="caution">
    <text evidence="2">The sequence shown here is derived from an EMBL/GenBank/DDBJ whole genome shotgun (WGS) entry which is preliminary data.</text>
</comment>
<organism evidence="2 3">
    <name type="scientific">Candidatus Faecenecus gallistercoris</name>
    <dbReference type="NCBI Taxonomy" id="2840793"/>
    <lineage>
        <taxon>Bacteria</taxon>
        <taxon>Bacillati</taxon>
        <taxon>Bacillota</taxon>
        <taxon>Bacillota incertae sedis</taxon>
        <taxon>Candidatus Faecenecus</taxon>
    </lineage>
</organism>
<dbReference type="AlphaFoldDB" id="A0A9D0YZY4"/>
<accession>A0A9D0YZY4</accession>
<dbReference type="EMBL" id="DVFU01000084">
    <property type="protein sequence ID" value="HIQ64960.1"/>
    <property type="molecule type" value="Genomic_DNA"/>
</dbReference>
<protein>
    <submittedName>
        <fullName evidence="2">Uncharacterized protein</fullName>
    </submittedName>
</protein>
<evidence type="ECO:0000313" key="3">
    <source>
        <dbReference type="Proteomes" id="UP000886725"/>
    </source>
</evidence>
<sequence length="233" mass="27031">MKKKKIIIVIIILAIFLIGFGIWYLLSSQEQEETNPEPTAPPAVEISTWEDIIMKNRGQNHYYIDYNFQITGPDLNVNGTLTFDINHDEQEQLIDATITKNEEDPLVYHGIYDLYYNDRFYYNLDDRSTYLSVDEKNDIETIYSLMEKATDVNTETFTISKDEMQNILEQSVIRYLTETKGDDVITVSNDVVFHYTMDEELKLLKTLNAEFTINDDQTMTVSYTFQTGSDTAA</sequence>
<keyword evidence="1" id="KW-0812">Transmembrane</keyword>